<evidence type="ECO:0000313" key="2">
    <source>
        <dbReference type="Proteomes" id="UP000629468"/>
    </source>
</evidence>
<protein>
    <submittedName>
        <fullName evidence="1">Uncharacterized protein</fullName>
    </submittedName>
</protein>
<evidence type="ECO:0000313" key="1">
    <source>
        <dbReference type="EMBL" id="KAF7782943.1"/>
    </source>
</evidence>
<proteinExistence type="predicted"/>
<sequence>MPLGMLFVVLYVGNRDSGGLIGKTVGCGFEAEFAIEPIINDHYLIGRTDPTNPYLGILLSKLDIVKIPYSEIAGASFIRPTSRRLLHLSGCCSQTLGGDATDLSRVSTNLDRDRRIV</sequence>
<reference evidence="1 2" key="1">
    <citation type="journal article" name="Sci. Rep.">
        <title>Telomere-to-telomere assembled and centromere annotated genomes of the two main subspecies of the button mushroom Agaricus bisporus reveal especially polymorphic chromosome ends.</title>
        <authorList>
            <person name="Sonnenberg A.S.M."/>
            <person name="Sedaghat-Telgerd N."/>
            <person name="Lavrijssen B."/>
            <person name="Ohm R.A."/>
            <person name="Hendrickx P.M."/>
            <person name="Scholtmeijer K."/>
            <person name="Baars J.J.P."/>
            <person name="van Peer A."/>
        </authorList>
    </citation>
    <scope>NUCLEOTIDE SEQUENCE [LARGE SCALE GENOMIC DNA]</scope>
    <source>
        <strain evidence="1 2">H119_p4</strain>
    </source>
</reference>
<comment type="caution">
    <text evidence="1">The sequence shown here is derived from an EMBL/GenBank/DDBJ whole genome shotgun (WGS) entry which is preliminary data.</text>
</comment>
<dbReference type="AlphaFoldDB" id="A0A8H7KK54"/>
<organism evidence="1 2">
    <name type="scientific">Agaricus bisporus var. burnettii</name>
    <dbReference type="NCBI Taxonomy" id="192524"/>
    <lineage>
        <taxon>Eukaryota</taxon>
        <taxon>Fungi</taxon>
        <taxon>Dikarya</taxon>
        <taxon>Basidiomycota</taxon>
        <taxon>Agaricomycotina</taxon>
        <taxon>Agaricomycetes</taxon>
        <taxon>Agaricomycetidae</taxon>
        <taxon>Agaricales</taxon>
        <taxon>Agaricineae</taxon>
        <taxon>Agaricaceae</taxon>
        <taxon>Agaricus</taxon>
    </lineage>
</organism>
<name>A0A8H7KK54_AGABI</name>
<gene>
    <name evidence="1" type="ORF">Agabi119p4_2319</name>
</gene>
<dbReference type="EMBL" id="JABXXO010000003">
    <property type="protein sequence ID" value="KAF7782943.1"/>
    <property type="molecule type" value="Genomic_DNA"/>
</dbReference>
<dbReference type="Proteomes" id="UP000629468">
    <property type="component" value="Unassembled WGS sequence"/>
</dbReference>
<accession>A0A8H7KK54</accession>